<evidence type="ECO:0000256" key="1">
    <source>
        <dbReference type="ARBA" id="ARBA00004251"/>
    </source>
</evidence>
<keyword evidence="8" id="KW-0130">Cell adhesion</keyword>
<dbReference type="Gene3D" id="2.60.40.60">
    <property type="entry name" value="Cadherins"/>
    <property type="match status" value="4"/>
</dbReference>
<dbReference type="Proteomes" id="UP000663852">
    <property type="component" value="Unassembled WGS sequence"/>
</dbReference>
<gene>
    <name evidence="16" type="ORF">EDS130_LOCUS16001</name>
</gene>
<feature type="signal peptide" evidence="14">
    <location>
        <begin position="1"/>
        <end position="17"/>
    </location>
</feature>
<organism evidence="16 17">
    <name type="scientific">Adineta ricciae</name>
    <name type="common">Rotifer</name>
    <dbReference type="NCBI Taxonomy" id="249248"/>
    <lineage>
        <taxon>Eukaryota</taxon>
        <taxon>Metazoa</taxon>
        <taxon>Spiralia</taxon>
        <taxon>Gnathifera</taxon>
        <taxon>Rotifera</taxon>
        <taxon>Eurotatoria</taxon>
        <taxon>Bdelloidea</taxon>
        <taxon>Adinetida</taxon>
        <taxon>Adinetidae</taxon>
        <taxon>Adineta</taxon>
    </lineage>
</organism>
<evidence type="ECO:0000256" key="13">
    <source>
        <dbReference type="SAM" id="Phobius"/>
    </source>
</evidence>
<dbReference type="PANTHER" id="PTHR24026">
    <property type="entry name" value="FAT ATYPICAL CADHERIN-RELATED"/>
    <property type="match status" value="1"/>
</dbReference>
<dbReference type="AlphaFoldDB" id="A0A814IL28"/>
<dbReference type="InterPro" id="IPR015919">
    <property type="entry name" value="Cadherin-like_sf"/>
</dbReference>
<dbReference type="GO" id="GO:0005886">
    <property type="term" value="C:plasma membrane"/>
    <property type="evidence" value="ECO:0007669"/>
    <property type="project" value="UniProtKB-SubCell"/>
</dbReference>
<keyword evidence="3 13" id="KW-0812">Transmembrane</keyword>
<dbReference type="GO" id="GO:0005509">
    <property type="term" value="F:calcium ion binding"/>
    <property type="evidence" value="ECO:0007669"/>
    <property type="project" value="UniProtKB-UniRule"/>
</dbReference>
<dbReference type="PRINTS" id="PR00205">
    <property type="entry name" value="CADHERIN"/>
</dbReference>
<keyword evidence="7 12" id="KW-0106">Calcium</keyword>
<feature type="domain" description="Cadherin" evidence="15">
    <location>
        <begin position="147"/>
        <end position="216"/>
    </location>
</feature>
<evidence type="ECO:0000256" key="4">
    <source>
        <dbReference type="ARBA" id="ARBA00022723"/>
    </source>
</evidence>
<dbReference type="InterPro" id="IPR020894">
    <property type="entry name" value="Cadherin_CS"/>
</dbReference>
<evidence type="ECO:0000256" key="7">
    <source>
        <dbReference type="ARBA" id="ARBA00022837"/>
    </source>
</evidence>
<dbReference type="InterPro" id="IPR002126">
    <property type="entry name" value="Cadherin-like_dom"/>
</dbReference>
<comment type="subcellular location">
    <subcellularLocation>
        <location evidence="1">Cell membrane</location>
        <topology evidence="1">Single-pass type I membrane protein</topology>
    </subcellularLocation>
</comment>
<feature type="chain" id="PRO_5032681046" description="Cadherin domain-containing protein" evidence="14">
    <location>
        <begin position="18"/>
        <end position="994"/>
    </location>
</feature>
<dbReference type="OrthoDB" id="6252479at2759"/>
<feature type="domain" description="Cadherin" evidence="15">
    <location>
        <begin position="446"/>
        <end position="547"/>
    </location>
</feature>
<name>A0A814IL28_ADIRI</name>
<keyword evidence="6" id="KW-0677">Repeat</keyword>
<feature type="domain" description="Cadherin" evidence="15">
    <location>
        <begin position="340"/>
        <end position="445"/>
    </location>
</feature>
<evidence type="ECO:0000256" key="3">
    <source>
        <dbReference type="ARBA" id="ARBA00022692"/>
    </source>
</evidence>
<evidence type="ECO:0000256" key="2">
    <source>
        <dbReference type="ARBA" id="ARBA00022475"/>
    </source>
</evidence>
<dbReference type="GO" id="GO:0007156">
    <property type="term" value="P:homophilic cell adhesion via plasma membrane adhesion molecules"/>
    <property type="evidence" value="ECO:0007669"/>
    <property type="project" value="InterPro"/>
</dbReference>
<sequence>MISYFIVSIVVISSVNSIPAIVIDPNSYLKSDLVLHDFRQQFHRTYPYRCLLRTESKYFALNPSCQLITRTSLKQFCSLNSTLVFELNFSHNTTIYELNIQSNQTNCAKTRLCQFEKSPYRIKLKENEIYKNFLHLKTAPSCHSSNYLLSSTNSKKNFEYFSLNSSTGHLSLLNPLDYEATTTWKLVIQAYDAHHIPFYTYVIIDVDDTNDCPPLLSWNFPLQIIQVINDTDPFHIEISVHESKVDQHDVIIANLIASDLDSPPKFDLEINSSEKLPFTIAGPYGDSTYVLLTSEKLDREYRNNYLINLIVSDSGKPMLTSYYSLQVHILDTNDNSPQFEKEIYYVDIQENNFINTTLIQIFANDSDSDENGRITYEINNDKHNYVWIDNQTGIIRTNIQFDYEEIRNFSFNVTAIDHPNIGQSLKATAMIVVNIIDQNDNIPQFPRSSYEFLINENNPPNSYIGQVTAVDADGPDLVYTFDAPSDRIKSVFSLSPSDGKIFALTSFDREQFDQYMFYVIASDGHHVSLPIKVHIQILDLNDEIPRFIFPNDNNDTLIIDLAYWNVNDYICQIEVLDEDLIQTHTLLLIYHYDQLKNYDYLENYKHMLQFDSVKFFLDQQGRLFFNSSNGTTLNEGVYYLAFKIVDGRDFYDEKLLKLIVVKDYEHVQMIMRQYDYLGLHLNNRFSYLQYQNSKNRSTSIIDQSNRFLLLIVFALLILILLGITFIFISLIRRKTLKEKKLLKKQASISSNSQQQSNSSTINLLKPSTKGNLQVTNCFDYNDSSLLILNKDLLSTTPIINDSCCLLDTINEHDIYDSQKSKSYPSWINHPESHYSERSTDSSTFHSFNHLSLRPPSTLSNELCPPKRQTPTEYSVAVVSSSSNNCPHTPVSSDDGFCGSSDTSDPSIPNGNNHLLTSYRQPYIMIKEGIMNKSSSSTLTNGTDTTRRVRFNLQSDDQRTMLPSHYSERTLRHFEQIYMAREHILEKQPTNSTVV</sequence>
<comment type="caution">
    <text evidence="16">The sequence shown here is derived from an EMBL/GenBank/DDBJ whole genome shotgun (WGS) entry which is preliminary data.</text>
</comment>
<evidence type="ECO:0000256" key="5">
    <source>
        <dbReference type="ARBA" id="ARBA00022729"/>
    </source>
</evidence>
<dbReference type="PROSITE" id="PS50268">
    <property type="entry name" value="CADHERIN_2"/>
    <property type="match status" value="4"/>
</dbReference>
<reference evidence="16" key="1">
    <citation type="submission" date="2021-02" db="EMBL/GenBank/DDBJ databases">
        <authorList>
            <person name="Nowell W R."/>
        </authorList>
    </citation>
    <scope>NUCLEOTIDE SEQUENCE</scope>
</reference>
<feature type="transmembrane region" description="Helical" evidence="13">
    <location>
        <begin position="707"/>
        <end position="731"/>
    </location>
</feature>
<evidence type="ECO:0000256" key="9">
    <source>
        <dbReference type="ARBA" id="ARBA00022989"/>
    </source>
</evidence>
<keyword evidence="11" id="KW-0325">Glycoprotein</keyword>
<evidence type="ECO:0000256" key="8">
    <source>
        <dbReference type="ARBA" id="ARBA00022889"/>
    </source>
</evidence>
<dbReference type="SMART" id="SM00112">
    <property type="entry name" value="CA"/>
    <property type="match status" value="4"/>
</dbReference>
<dbReference type="EMBL" id="CAJNOJ010000068">
    <property type="protein sequence ID" value="CAF1023011.1"/>
    <property type="molecule type" value="Genomic_DNA"/>
</dbReference>
<proteinExistence type="predicted"/>
<dbReference type="CDD" id="cd11304">
    <property type="entry name" value="Cadherin_repeat"/>
    <property type="match status" value="4"/>
</dbReference>
<keyword evidence="9 13" id="KW-1133">Transmembrane helix</keyword>
<evidence type="ECO:0000313" key="17">
    <source>
        <dbReference type="Proteomes" id="UP000663852"/>
    </source>
</evidence>
<dbReference type="PROSITE" id="PS00232">
    <property type="entry name" value="CADHERIN_1"/>
    <property type="match status" value="2"/>
</dbReference>
<feature type="domain" description="Cadherin" evidence="15">
    <location>
        <begin position="232"/>
        <end position="339"/>
    </location>
</feature>
<evidence type="ECO:0000256" key="12">
    <source>
        <dbReference type="PROSITE-ProRule" id="PRU00043"/>
    </source>
</evidence>
<evidence type="ECO:0000256" key="11">
    <source>
        <dbReference type="ARBA" id="ARBA00023180"/>
    </source>
</evidence>
<keyword evidence="5 14" id="KW-0732">Signal</keyword>
<keyword evidence="4" id="KW-0479">Metal-binding</keyword>
<evidence type="ECO:0000313" key="16">
    <source>
        <dbReference type="EMBL" id="CAF1023011.1"/>
    </source>
</evidence>
<dbReference type="SUPFAM" id="SSF49313">
    <property type="entry name" value="Cadherin-like"/>
    <property type="match status" value="4"/>
</dbReference>
<evidence type="ECO:0000256" key="10">
    <source>
        <dbReference type="ARBA" id="ARBA00023136"/>
    </source>
</evidence>
<dbReference type="PANTHER" id="PTHR24026:SF126">
    <property type="entry name" value="PROTOCADHERIN FAT 4"/>
    <property type="match status" value="1"/>
</dbReference>
<accession>A0A814IL28</accession>
<dbReference type="FunFam" id="2.60.40.60:FF:000123">
    <property type="entry name" value="Protocadherin beta 4"/>
    <property type="match status" value="2"/>
</dbReference>
<keyword evidence="2" id="KW-1003">Cell membrane</keyword>
<keyword evidence="10 13" id="KW-0472">Membrane</keyword>
<evidence type="ECO:0000256" key="6">
    <source>
        <dbReference type="ARBA" id="ARBA00022737"/>
    </source>
</evidence>
<evidence type="ECO:0000256" key="14">
    <source>
        <dbReference type="SAM" id="SignalP"/>
    </source>
</evidence>
<dbReference type="Pfam" id="PF00028">
    <property type="entry name" value="Cadherin"/>
    <property type="match status" value="2"/>
</dbReference>
<evidence type="ECO:0000259" key="15">
    <source>
        <dbReference type="PROSITE" id="PS50268"/>
    </source>
</evidence>
<protein>
    <recommendedName>
        <fullName evidence="15">Cadherin domain-containing protein</fullName>
    </recommendedName>
</protein>